<proteinExistence type="inferred from homology"/>
<keyword evidence="5" id="KW-0460">Magnesium</keyword>
<reference evidence="11 12" key="1">
    <citation type="submission" date="2019-09" db="EMBL/GenBank/DDBJ databases">
        <title>Reversal of blaTEM antimicrobial resistance by CRISPR-Cas9 in clinical E. coli and other Enterobacteriaceae strains.</title>
        <authorList>
            <person name="Tagliaferri T."/>
            <person name="Guimaraes N."/>
            <person name="Pereira M."/>
            <person name="Felicori L."/>
            <person name="Horz H.-P."/>
            <person name="Santos S."/>
            <person name="Mendes T."/>
        </authorList>
    </citation>
    <scope>NUCLEOTIDE SEQUENCE [LARGE SCALE GENOMIC DNA]</scope>
    <source>
        <strain evidence="11 12">E2_blaTEM_MG</strain>
    </source>
</reference>
<name>A0A6L3Y5Y1_9ENTR</name>
<keyword evidence="6 11" id="KW-0695">RNA-directed DNA polymerase</keyword>
<dbReference type="InterPro" id="IPR051083">
    <property type="entry name" value="GrpII_Intron_Splice-Mob/Def"/>
</dbReference>
<feature type="domain" description="Reverse transcriptase" evidence="10">
    <location>
        <begin position="1"/>
        <end position="251"/>
    </location>
</feature>
<dbReference type="GO" id="GO:0003964">
    <property type="term" value="F:RNA-directed DNA polymerase activity"/>
    <property type="evidence" value="ECO:0007669"/>
    <property type="project" value="UniProtKB-KW"/>
</dbReference>
<evidence type="ECO:0000259" key="10">
    <source>
        <dbReference type="PROSITE" id="PS50878"/>
    </source>
</evidence>
<evidence type="ECO:0000256" key="1">
    <source>
        <dbReference type="ARBA" id="ARBA00012493"/>
    </source>
</evidence>
<dbReference type="SUPFAM" id="SSF56672">
    <property type="entry name" value="DNA/RNA polymerases"/>
    <property type="match status" value="1"/>
</dbReference>
<dbReference type="PANTHER" id="PTHR34047:SF7">
    <property type="entry name" value="RNA-DIRECTED DNA POLYMERASE"/>
    <property type="match status" value="1"/>
</dbReference>
<evidence type="ECO:0000313" key="11">
    <source>
        <dbReference type="EMBL" id="KAB2529103.1"/>
    </source>
</evidence>
<dbReference type="AlphaFoldDB" id="A0A6L3Y5Y1"/>
<dbReference type="InterPro" id="IPR000477">
    <property type="entry name" value="RT_dom"/>
</dbReference>
<dbReference type="GO" id="GO:0003723">
    <property type="term" value="F:RNA binding"/>
    <property type="evidence" value="ECO:0007669"/>
    <property type="project" value="InterPro"/>
</dbReference>
<dbReference type="GO" id="GO:0046872">
    <property type="term" value="F:metal ion binding"/>
    <property type="evidence" value="ECO:0007669"/>
    <property type="project" value="UniProtKB-KW"/>
</dbReference>
<dbReference type="PANTHER" id="PTHR34047">
    <property type="entry name" value="NUCLEAR INTRON MATURASE 1, MITOCHONDRIAL-RELATED"/>
    <property type="match status" value="1"/>
</dbReference>
<dbReference type="PROSITE" id="PS50878">
    <property type="entry name" value="RT_POL"/>
    <property type="match status" value="1"/>
</dbReference>
<protein>
    <recommendedName>
        <fullName evidence="1">RNA-directed DNA polymerase</fullName>
        <ecNumber evidence="1">2.7.7.49</ecNumber>
    </recommendedName>
</protein>
<dbReference type="PRINTS" id="PR00866">
    <property type="entry name" value="RNADNAPOLMS"/>
</dbReference>
<evidence type="ECO:0000256" key="4">
    <source>
        <dbReference type="ARBA" id="ARBA00022723"/>
    </source>
</evidence>
<evidence type="ECO:0000256" key="8">
    <source>
        <dbReference type="ARBA" id="ARBA00034120"/>
    </source>
</evidence>
<gene>
    <name evidence="11" type="ORF">F9C29_02380</name>
</gene>
<comment type="catalytic activity">
    <reaction evidence="9">
        <text>DNA(n) + a 2'-deoxyribonucleoside 5'-triphosphate = DNA(n+1) + diphosphate</text>
        <dbReference type="Rhea" id="RHEA:22508"/>
        <dbReference type="Rhea" id="RHEA-COMP:17339"/>
        <dbReference type="Rhea" id="RHEA-COMP:17340"/>
        <dbReference type="ChEBI" id="CHEBI:33019"/>
        <dbReference type="ChEBI" id="CHEBI:61560"/>
        <dbReference type="ChEBI" id="CHEBI:173112"/>
        <dbReference type="EC" id="2.7.7.49"/>
    </reaction>
</comment>
<dbReference type="GO" id="GO:0051607">
    <property type="term" value="P:defense response to virus"/>
    <property type="evidence" value="ECO:0007669"/>
    <property type="project" value="UniProtKB-KW"/>
</dbReference>
<dbReference type="InterPro" id="IPR000123">
    <property type="entry name" value="Reverse_transcriptase_msDNA"/>
</dbReference>
<evidence type="ECO:0000256" key="7">
    <source>
        <dbReference type="ARBA" id="ARBA00023118"/>
    </source>
</evidence>
<dbReference type="Proteomes" id="UP000476281">
    <property type="component" value="Unassembled WGS sequence"/>
</dbReference>
<keyword evidence="2" id="KW-0808">Transferase</keyword>
<dbReference type="Pfam" id="PF00078">
    <property type="entry name" value="RVT_1"/>
    <property type="match status" value="1"/>
</dbReference>
<evidence type="ECO:0000256" key="3">
    <source>
        <dbReference type="ARBA" id="ARBA00022695"/>
    </source>
</evidence>
<keyword evidence="3" id="KW-0548">Nucleotidyltransferase</keyword>
<dbReference type="EC" id="2.7.7.49" evidence="1"/>
<evidence type="ECO:0000256" key="6">
    <source>
        <dbReference type="ARBA" id="ARBA00022918"/>
    </source>
</evidence>
<sequence length="365" mass="42529">MKHKINKINNDFYKNFYLRETFSDDIIMTHGVPEISNDDYKSISLKNRLCFTIRKSSPHKKIQERLIKNFLVKVPLSSPAIAYRKKLNYLNFLEPHIHGENFCRIDLCNFFHNINYNFARECFKSYFEDEYLVNKKIKVIDAFLNSLSIEIVVNNKKKKIFPMGFATSPFISNIIFRKLDILIKSLCDKRSIIYTRYADDMLFSSSGKDKLLGSEHFDNEISTIVNTAGLSLNKHKKIFKKGIISLNGYVIENKNGGGERGSIRISNGKMYLIRKALDKFKKGYSKEHICKKVFSVKSPTVKYNNNADQFVTDFYNSQFSNKLAGYRSYLISLVKFNDKFRCFHENEITKYSVIIDEISNALLKP</sequence>
<organism evidence="11 12">
    <name type="scientific">Enterobacter hormaechei</name>
    <dbReference type="NCBI Taxonomy" id="158836"/>
    <lineage>
        <taxon>Bacteria</taxon>
        <taxon>Pseudomonadati</taxon>
        <taxon>Pseudomonadota</taxon>
        <taxon>Gammaproteobacteria</taxon>
        <taxon>Enterobacterales</taxon>
        <taxon>Enterobacteriaceae</taxon>
        <taxon>Enterobacter</taxon>
        <taxon>Enterobacter cloacae complex</taxon>
    </lineage>
</organism>
<comment type="similarity">
    <text evidence="8">Belongs to the bacterial reverse transcriptase family.</text>
</comment>
<keyword evidence="4" id="KW-0479">Metal-binding</keyword>
<dbReference type="RefSeq" id="WP_001547470.1">
    <property type="nucleotide sequence ID" value="NZ_CP085774.1"/>
</dbReference>
<evidence type="ECO:0000256" key="5">
    <source>
        <dbReference type="ARBA" id="ARBA00022842"/>
    </source>
</evidence>
<keyword evidence="7" id="KW-0051">Antiviral defense</keyword>
<dbReference type="EMBL" id="WBSZ01000025">
    <property type="protein sequence ID" value="KAB2529103.1"/>
    <property type="molecule type" value="Genomic_DNA"/>
</dbReference>
<accession>A0A6L3Y5Y1</accession>
<evidence type="ECO:0000256" key="9">
    <source>
        <dbReference type="ARBA" id="ARBA00048173"/>
    </source>
</evidence>
<dbReference type="InterPro" id="IPR043502">
    <property type="entry name" value="DNA/RNA_pol_sf"/>
</dbReference>
<evidence type="ECO:0000256" key="2">
    <source>
        <dbReference type="ARBA" id="ARBA00022679"/>
    </source>
</evidence>
<evidence type="ECO:0000313" key="12">
    <source>
        <dbReference type="Proteomes" id="UP000476281"/>
    </source>
</evidence>
<comment type="caution">
    <text evidence="11">The sequence shown here is derived from an EMBL/GenBank/DDBJ whole genome shotgun (WGS) entry which is preliminary data.</text>
</comment>